<dbReference type="AlphaFoldDB" id="A0A372LGQ9"/>
<proteinExistence type="predicted"/>
<evidence type="ECO:0000256" key="6">
    <source>
        <dbReference type="SAM" id="Phobius"/>
    </source>
</evidence>
<feature type="transmembrane region" description="Helical" evidence="6">
    <location>
        <begin position="50"/>
        <end position="69"/>
    </location>
</feature>
<dbReference type="Pfam" id="PF06271">
    <property type="entry name" value="RDD"/>
    <property type="match status" value="1"/>
</dbReference>
<dbReference type="Proteomes" id="UP000262939">
    <property type="component" value="Unassembled WGS sequence"/>
</dbReference>
<dbReference type="EMBL" id="QVTD01000003">
    <property type="protein sequence ID" value="RFU65174.1"/>
    <property type="molecule type" value="Genomic_DNA"/>
</dbReference>
<protein>
    <submittedName>
        <fullName evidence="8">RDD family protein</fullName>
    </submittedName>
</protein>
<dbReference type="InterPro" id="IPR051791">
    <property type="entry name" value="Pra-immunoreactive"/>
</dbReference>
<feature type="domain" description="RDD" evidence="7">
    <location>
        <begin position="9"/>
        <end position="177"/>
    </location>
</feature>
<keyword evidence="2" id="KW-1003">Cell membrane</keyword>
<evidence type="ECO:0000313" key="8">
    <source>
        <dbReference type="EMBL" id="RFU65174.1"/>
    </source>
</evidence>
<feature type="transmembrane region" description="Helical" evidence="6">
    <location>
        <begin position="90"/>
        <end position="116"/>
    </location>
</feature>
<accession>A0A372LGQ9</accession>
<keyword evidence="5 6" id="KW-0472">Membrane</keyword>
<keyword evidence="9" id="KW-1185">Reference proteome</keyword>
<dbReference type="PANTHER" id="PTHR36115">
    <property type="entry name" value="PROLINE-RICH ANTIGEN HOMOLOG-RELATED"/>
    <property type="match status" value="1"/>
</dbReference>
<keyword evidence="4 6" id="KW-1133">Transmembrane helix</keyword>
<comment type="caution">
    <text evidence="8">The sequence shown here is derived from an EMBL/GenBank/DDBJ whole genome shotgun (WGS) entry which is preliminary data.</text>
</comment>
<feature type="transmembrane region" description="Helical" evidence="6">
    <location>
        <begin position="20"/>
        <end position="38"/>
    </location>
</feature>
<organism evidence="8 9">
    <name type="scientific">Peribacillus glennii</name>
    <dbReference type="NCBI Taxonomy" id="2303991"/>
    <lineage>
        <taxon>Bacteria</taxon>
        <taxon>Bacillati</taxon>
        <taxon>Bacillota</taxon>
        <taxon>Bacilli</taxon>
        <taxon>Bacillales</taxon>
        <taxon>Bacillaceae</taxon>
        <taxon>Peribacillus</taxon>
    </lineage>
</organism>
<gene>
    <name evidence="8" type="ORF">D0466_04520</name>
</gene>
<evidence type="ECO:0000259" key="7">
    <source>
        <dbReference type="Pfam" id="PF06271"/>
    </source>
</evidence>
<evidence type="ECO:0000256" key="5">
    <source>
        <dbReference type="ARBA" id="ARBA00023136"/>
    </source>
</evidence>
<evidence type="ECO:0000256" key="4">
    <source>
        <dbReference type="ARBA" id="ARBA00022989"/>
    </source>
</evidence>
<sequence length="189" mass="20624">MEGILMSEPAGFWRRLGANLLDGVLFLIVGIIISLLINDRFVNTEPYVNVLSFLYTLLLPVFWSGFTVGKRMLGIRITKKDGRNVSFGNMFMRTFMAGILYALPILISFIIIAFTADDAVVELLFGYDSAIGDGGDMVGVLVPLLIGLGLSGILLLISALMIGVRNDKRSIHDFIAGTVVVYGQGTETR</sequence>
<evidence type="ECO:0000256" key="3">
    <source>
        <dbReference type="ARBA" id="ARBA00022692"/>
    </source>
</evidence>
<dbReference type="GO" id="GO:0005886">
    <property type="term" value="C:plasma membrane"/>
    <property type="evidence" value="ECO:0007669"/>
    <property type="project" value="UniProtKB-SubCell"/>
</dbReference>
<evidence type="ECO:0000256" key="2">
    <source>
        <dbReference type="ARBA" id="ARBA00022475"/>
    </source>
</evidence>
<dbReference type="PANTHER" id="PTHR36115:SF9">
    <property type="entry name" value="LMO1584 PROTEIN"/>
    <property type="match status" value="1"/>
</dbReference>
<name>A0A372LGQ9_9BACI</name>
<evidence type="ECO:0000313" key="9">
    <source>
        <dbReference type="Proteomes" id="UP000262939"/>
    </source>
</evidence>
<feature type="transmembrane region" description="Helical" evidence="6">
    <location>
        <begin position="136"/>
        <end position="162"/>
    </location>
</feature>
<evidence type="ECO:0000256" key="1">
    <source>
        <dbReference type="ARBA" id="ARBA00004651"/>
    </source>
</evidence>
<comment type="subcellular location">
    <subcellularLocation>
        <location evidence="1">Cell membrane</location>
        <topology evidence="1">Multi-pass membrane protein</topology>
    </subcellularLocation>
</comment>
<dbReference type="InterPro" id="IPR010432">
    <property type="entry name" value="RDD"/>
</dbReference>
<keyword evidence="3 6" id="KW-0812">Transmembrane</keyword>
<reference evidence="8 9" key="1">
    <citation type="submission" date="2018-08" db="EMBL/GenBank/DDBJ databases">
        <title>Bacillus chawlae sp. nov., Bacillus glennii sp. nov., and Bacillus saganii sp. nov. Isolated from the Vehicle Assembly Building at Kennedy Space Center where the Viking Spacecraft were Assembled.</title>
        <authorList>
            <person name="Seuylemezian A."/>
            <person name="Vaishampayan P."/>
        </authorList>
    </citation>
    <scope>NUCLEOTIDE SEQUENCE [LARGE SCALE GENOMIC DNA]</scope>
    <source>
        <strain evidence="8 9">V44-8</strain>
    </source>
</reference>